<dbReference type="GO" id="GO:0034755">
    <property type="term" value="P:iron ion transmembrane transport"/>
    <property type="evidence" value="ECO:0007669"/>
    <property type="project" value="TreeGrafter"/>
</dbReference>
<feature type="transmembrane region" description="Helical" evidence="6">
    <location>
        <begin position="317"/>
        <end position="336"/>
    </location>
</feature>
<comment type="subcellular location">
    <subcellularLocation>
        <location evidence="1">Membrane</location>
        <topology evidence="1">Multi-pass membrane protein</topology>
    </subcellularLocation>
</comment>
<feature type="transmembrane region" description="Helical" evidence="6">
    <location>
        <begin position="184"/>
        <end position="204"/>
    </location>
</feature>
<evidence type="ECO:0000256" key="5">
    <source>
        <dbReference type="ARBA" id="ARBA00023136"/>
    </source>
</evidence>
<evidence type="ECO:0000256" key="4">
    <source>
        <dbReference type="ARBA" id="ARBA00022989"/>
    </source>
</evidence>
<name>A0A6J4QKK0_9ACTN</name>
<feature type="transmembrane region" description="Helical" evidence="6">
    <location>
        <begin position="231"/>
        <end position="253"/>
    </location>
</feature>
<feature type="transmembrane region" description="Helical" evidence="6">
    <location>
        <begin position="145"/>
        <end position="164"/>
    </location>
</feature>
<dbReference type="GO" id="GO:0015086">
    <property type="term" value="F:cadmium ion transmembrane transporter activity"/>
    <property type="evidence" value="ECO:0007669"/>
    <property type="project" value="TreeGrafter"/>
</dbReference>
<keyword evidence="3 6" id="KW-0812">Transmembrane</keyword>
<dbReference type="PANTHER" id="PTHR11706:SF33">
    <property type="entry name" value="NATURAL RESISTANCE-ASSOCIATED MACROPHAGE PROTEIN 2"/>
    <property type="match status" value="1"/>
</dbReference>
<dbReference type="PANTHER" id="PTHR11706">
    <property type="entry name" value="SOLUTE CARRIER PROTEIN FAMILY 11 MEMBER"/>
    <property type="match status" value="1"/>
</dbReference>
<dbReference type="EMBL" id="CADCUW010000514">
    <property type="protein sequence ID" value="CAA9444776.1"/>
    <property type="molecule type" value="Genomic_DNA"/>
</dbReference>
<keyword evidence="4 6" id="KW-1133">Transmembrane helix</keyword>
<dbReference type="PRINTS" id="PR00447">
    <property type="entry name" value="NATRESASSCMP"/>
</dbReference>
<evidence type="ECO:0000256" key="1">
    <source>
        <dbReference type="ARBA" id="ARBA00004141"/>
    </source>
</evidence>
<reference evidence="7" key="1">
    <citation type="submission" date="2020-02" db="EMBL/GenBank/DDBJ databases">
        <authorList>
            <person name="Meier V. D."/>
        </authorList>
    </citation>
    <scope>NUCLEOTIDE SEQUENCE</scope>
    <source>
        <strain evidence="7">AVDCRST_MAG01</strain>
    </source>
</reference>
<gene>
    <name evidence="7" type="ORF">AVDCRST_MAG01-01-3957</name>
</gene>
<dbReference type="NCBIfam" id="NF037982">
    <property type="entry name" value="Nramp_1"/>
    <property type="match status" value="1"/>
</dbReference>
<feature type="transmembrane region" description="Helical" evidence="6">
    <location>
        <begin position="77"/>
        <end position="98"/>
    </location>
</feature>
<feature type="transmembrane region" description="Helical" evidence="6">
    <location>
        <begin position="118"/>
        <end position="138"/>
    </location>
</feature>
<accession>A0A6J4QKK0</accession>
<feature type="transmembrane region" description="Helical" evidence="6">
    <location>
        <begin position="279"/>
        <end position="305"/>
    </location>
</feature>
<feature type="transmembrane region" description="Helical" evidence="6">
    <location>
        <begin position="342"/>
        <end position="367"/>
    </location>
</feature>
<keyword evidence="2" id="KW-0813">Transport</keyword>
<dbReference type="GO" id="GO:0005886">
    <property type="term" value="C:plasma membrane"/>
    <property type="evidence" value="ECO:0007669"/>
    <property type="project" value="TreeGrafter"/>
</dbReference>
<evidence type="ECO:0000256" key="3">
    <source>
        <dbReference type="ARBA" id="ARBA00022692"/>
    </source>
</evidence>
<evidence type="ECO:0000256" key="6">
    <source>
        <dbReference type="SAM" id="Phobius"/>
    </source>
</evidence>
<keyword evidence="5 6" id="KW-0472">Membrane</keyword>
<evidence type="ECO:0000256" key="2">
    <source>
        <dbReference type="ARBA" id="ARBA00022448"/>
    </source>
</evidence>
<feature type="transmembrane region" description="Helical" evidence="6">
    <location>
        <begin position="379"/>
        <end position="407"/>
    </location>
</feature>
<dbReference type="AlphaFoldDB" id="A0A6J4QKK0"/>
<protein>
    <submittedName>
        <fullName evidence="7">Manganese transport protein MntH</fullName>
    </submittedName>
</protein>
<dbReference type="InterPro" id="IPR001046">
    <property type="entry name" value="NRAMP_fam"/>
</dbReference>
<evidence type="ECO:0000313" key="7">
    <source>
        <dbReference type="EMBL" id="CAA9444776.1"/>
    </source>
</evidence>
<feature type="transmembrane region" description="Helical" evidence="6">
    <location>
        <begin position="36"/>
        <end position="56"/>
    </location>
</feature>
<sequence length="408" mass="41988">MNRLRNLGPGLLVAAAFIGPGTVTTASVVGASTGYALLWALVFSIFATIILQEMSARLGIVSREGLGEALRTTFDSPVVKVVSVLLIVTAITFGNAAFETGNITGAALGLETIFGLPTQVWAVAVGLGAFALLASGAYKLIERVLVGLVILMSVVFVVTAVLVLRPADLGNILAGIFAPGIPEGSLLTAVALIGTTVVPYNLFLHASSVQEKWSEDVPTGRALSESRFDTTLSIILGGVITLAVISTAAAAFFERGIEITDAGQMAGQLEPLLGPLAKYFFALGLFAAGLTSAITAPLAAAYATSGALGWERNLSGLRFRAVWALVLVVGTVLAVLGTNPVAAILFAQAANGVLLPIVVLFLLFAMNRSNLLGDFKNGIIGNVLGGFVLVVAALLGLRLILAAFGVVE</sequence>
<dbReference type="Pfam" id="PF01566">
    <property type="entry name" value="Nramp"/>
    <property type="match status" value="1"/>
</dbReference>
<organism evidence="7">
    <name type="scientific">uncultured Rubrobacteraceae bacterium</name>
    <dbReference type="NCBI Taxonomy" id="349277"/>
    <lineage>
        <taxon>Bacteria</taxon>
        <taxon>Bacillati</taxon>
        <taxon>Actinomycetota</taxon>
        <taxon>Rubrobacteria</taxon>
        <taxon>Rubrobacterales</taxon>
        <taxon>Rubrobacteraceae</taxon>
        <taxon>environmental samples</taxon>
    </lineage>
</organism>
<proteinExistence type="predicted"/>
<dbReference type="GO" id="GO:0005384">
    <property type="term" value="F:manganese ion transmembrane transporter activity"/>
    <property type="evidence" value="ECO:0007669"/>
    <property type="project" value="TreeGrafter"/>
</dbReference>